<gene>
    <name evidence="1" type="ORF">GCM10022388_25870</name>
</gene>
<dbReference type="InterPro" id="IPR024353">
    <property type="entry name" value="DUF3871"/>
</dbReference>
<dbReference type="EMBL" id="BAABCS010000021">
    <property type="protein sequence ID" value="GAA4057913.1"/>
    <property type="molecule type" value="Genomic_DNA"/>
</dbReference>
<reference evidence="2" key="1">
    <citation type="journal article" date="2019" name="Int. J. Syst. Evol. Microbiol.">
        <title>The Global Catalogue of Microorganisms (GCM) 10K type strain sequencing project: providing services to taxonomists for standard genome sequencing and annotation.</title>
        <authorList>
            <consortium name="The Broad Institute Genomics Platform"/>
            <consortium name="The Broad Institute Genome Sequencing Center for Infectious Disease"/>
            <person name="Wu L."/>
            <person name="Ma J."/>
        </authorList>
    </citation>
    <scope>NUCLEOTIDE SEQUENCE [LARGE SCALE GENOMIC DNA]</scope>
    <source>
        <strain evidence="2">JCM 17068</strain>
    </source>
</reference>
<keyword evidence="2" id="KW-1185">Reference proteome</keyword>
<dbReference type="Proteomes" id="UP001500426">
    <property type="component" value="Unassembled WGS sequence"/>
</dbReference>
<name>A0ABP7V273_9FLAO</name>
<accession>A0ABP7V273</accession>
<evidence type="ECO:0000313" key="2">
    <source>
        <dbReference type="Proteomes" id="UP001500426"/>
    </source>
</evidence>
<comment type="caution">
    <text evidence="1">The sequence shown here is derived from an EMBL/GenBank/DDBJ whole genome shotgun (WGS) entry which is preliminary data.</text>
</comment>
<evidence type="ECO:0000313" key="1">
    <source>
        <dbReference type="EMBL" id="GAA4057913.1"/>
    </source>
</evidence>
<dbReference type="RefSeq" id="WP_345095277.1">
    <property type="nucleotide sequence ID" value="NZ_BAABCS010000021.1"/>
</dbReference>
<sequence>MELVINSSINDQVIEESEVINKTSSFIEANTQKVSLDHLKKDCIIPVFSKDNESTISHYQFINKAYEVVQELFPDFTPKEPDIRVSHVVKGRIPSAIGKPAKDLLEDEKTLYYERCAFLIELHQAKEVINGNTLTLSVGGVRSYNQENLYSKKSVEKFKIFIGYQNKVCTNLCVSTDGFTNEVRISSVNELHTDMYNLFSNYDRIKHLSLMEKMNQFHLNENQFAHLIGKIRMYQYLEKDDQKSKGRFLLNDGQMNSVVKDYYTCPNFSRDKNRNISLWNLYNIFTEANKSSYIDSNLERNVNAYEFINMTANSLQNNQPNWFLQL</sequence>
<dbReference type="Pfam" id="PF12987">
    <property type="entry name" value="DUF3871"/>
    <property type="match status" value="1"/>
</dbReference>
<organism evidence="1 2">
    <name type="scientific">Flavobacterium chungnamense</name>
    <dbReference type="NCBI Taxonomy" id="706182"/>
    <lineage>
        <taxon>Bacteria</taxon>
        <taxon>Pseudomonadati</taxon>
        <taxon>Bacteroidota</taxon>
        <taxon>Flavobacteriia</taxon>
        <taxon>Flavobacteriales</taxon>
        <taxon>Flavobacteriaceae</taxon>
        <taxon>Flavobacterium</taxon>
    </lineage>
</organism>
<protein>
    <submittedName>
        <fullName evidence="1">DUF3871 family protein</fullName>
    </submittedName>
</protein>
<proteinExistence type="predicted"/>